<evidence type="ECO:0000256" key="2">
    <source>
        <dbReference type="ARBA" id="ARBA00023002"/>
    </source>
</evidence>
<name>A0A7V8NUU3_9BACT</name>
<feature type="non-terminal residue" evidence="3">
    <location>
        <position position="1"/>
    </location>
</feature>
<protein>
    <submittedName>
        <fullName evidence="3">SDR family oxidoreductase</fullName>
    </submittedName>
</protein>
<dbReference type="EMBL" id="JACDQQ010002257">
    <property type="protein sequence ID" value="MBA0087933.1"/>
    <property type="molecule type" value="Genomic_DNA"/>
</dbReference>
<dbReference type="AlphaFoldDB" id="A0A7V8NUU3"/>
<dbReference type="PANTHER" id="PTHR42901:SF1">
    <property type="entry name" value="ALCOHOL DEHYDROGENASE"/>
    <property type="match status" value="1"/>
</dbReference>
<accession>A0A7V8NUU3</accession>
<dbReference type="PRINTS" id="PR00080">
    <property type="entry name" value="SDRFAMILY"/>
</dbReference>
<dbReference type="InterPro" id="IPR036291">
    <property type="entry name" value="NAD(P)-bd_dom_sf"/>
</dbReference>
<keyword evidence="2" id="KW-0560">Oxidoreductase</keyword>
<dbReference type="Proteomes" id="UP000567293">
    <property type="component" value="Unassembled WGS sequence"/>
</dbReference>
<comment type="similarity">
    <text evidence="1">Belongs to the short-chain dehydrogenases/reductases (SDR) family.</text>
</comment>
<dbReference type="PRINTS" id="PR00081">
    <property type="entry name" value="GDHRDH"/>
</dbReference>
<keyword evidence="4" id="KW-1185">Reference proteome</keyword>
<reference evidence="3" key="1">
    <citation type="submission" date="2020-06" db="EMBL/GenBank/DDBJ databases">
        <title>Legume-microbial interactions unlock mineral nutrients during tropical forest succession.</title>
        <authorList>
            <person name="Epihov D.Z."/>
        </authorList>
    </citation>
    <scope>NUCLEOTIDE SEQUENCE [LARGE SCALE GENOMIC DNA]</scope>
    <source>
        <strain evidence="3">Pan2503</strain>
    </source>
</reference>
<evidence type="ECO:0000313" key="3">
    <source>
        <dbReference type="EMBL" id="MBA0087933.1"/>
    </source>
</evidence>
<comment type="caution">
    <text evidence="3">The sequence shown here is derived from an EMBL/GenBank/DDBJ whole genome shotgun (WGS) entry which is preliminary data.</text>
</comment>
<proteinExistence type="inferred from homology"/>
<dbReference type="GO" id="GO:0016491">
    <property type="term" value="F:oxidoreductase activity"/>
    <property type="evidence" value="ECO:0007669"/>
    <property type="project" value="UniProtKB-KW"/>
</dbReference>
<dbReference type="PANTHER" id="PTHR42901">
    <property type="entry name" value="ALCOHOL DEHYDROGENASE"/>
    <property type="match status" value="1"/>
</dbReference>
<dbReference type="InterPro" id="IPR002347">
    <property type="entry name" value="SDR_fam"/>
</dbReference>
<evidence type="ECO:0000313" key="4">
    <source>
        <dbReference type="Proteomes" id="UP000567293"/>
    </source>
</evidence>
<dbReference type="CDD" id="cd05233">
    <property type="entry name" value="SDR_c"/>
    <property type="match status" value="1"/>
</dbReference>
<dbReference type="SUPFAM" id="SSF51735">
    <property type="entry name" value="NAD(P)-binding Rossmann-fold domains"/>
    <property type="match status" value="1"/>
</dbReference>
<dbReference type="Pfam" id="PF00106">
    <property type="entry name" value="adh_short"/>
    <property type="match status" value="1"/>
</dbReference>
<dbReference type="Gene3D" id="3.40.50.720">
    <property type="entry name" value="NAD(P)-binding Rossmann-like Domain"/>
    <property type="match status" value="1"/>
</dbReference>
<gene>
    <name evidence="3" type="ORF">HRJ53_23350</name>
</gene>
<organism evidence="3 4">
    <name type="scientific">Candidatus Acidiferrum panamense</name>
    <dbReference type="NCBI Taxonomy" id="2741543"/>
    <lineage>
        <taxon>Bacteria</taxon>
        <taxon>Pseudomonadati</taxon>
        <taxon>Acidobacteriota</taxon>
        <taxon>Terriglobia</taxon>
        <taxon>Candidatus Acidiferrales</taxon>
        <taxon>Candidatus Acidiferrum</taxon>
    </lineage>
</organism>
<evidence type="ECO:0000256" key="1">
    <source>
        <dbReference type="ARBA" id="ARBA00006484"/>
    </source>
</evidence>
<sequence>GELGGLEILINNASDLGTVPLALLADTNCEDLEKAIATNVLGPFRLTKALLGALSASAREGRAALVVNISSDAAVTPYPRWGAYGTSKAALRHLTEIWNKELSVEGVRFLSFDPGDMDTPMHALAIPDADGTTLKTADAAARDLITAIETALTRPSSK</sequence>